<dbReference type="PROSITE" id="PS50206">
    <property type="entry name" value="RHODANESE_3"/>
    <property type="match status" value="1"/>
</dbReference>
<dbReference type="InterPro" id="IPR001763">
    <property type="entry name" value="Rhodanese-like_dom"/>
</dbReference>
<dbReference type="InterPro" id="IPR020936">
    <property type="entry name" value="TrhO"/>
</dbReference>
<dbReference type="VEuPathDB" id="FungiDB:AeMF1_017212"/>
<accession>A0A6G0WJH9</accession>
<reference evidence="2 3" key="1">
    <citation type="submission" date="2019-07" db="EMBL/GenBank/DDBJ databases">
        <title>Genomics analysis of Aphanomyces spp. identifies a new class of oomycete effector associated with host adaptation.</title>
        <authorList>
            <person name="Gaulin E."/>
        </authorList>
    </citation>
    <scope>NUCLEOTIDE SEQUENCE [LARGE SCALE GENOMIC DNA]</scope>
    <source>
        <strain evidence="2 3">ATCC 201684</strain>
    </source>
</reference>
<dbReference type="Pfam" id="PF00581">
    <property type="entry name" value="Rhodanese"/>
    <property type="match status" value="1"/>
</dbReference>
<name>A0A6G0WJH9_9STRA</name>
<dbReference type="AlphaFoldDB" id="A0A6G0WJH9"/>
<dbReference type="SUPFAM" id="SSF52821">
    <property type="entry name" value="Rhodanese/Cell cycle control phosphatase"/>
    <property type="match status" value="1"/>
</dbReference>
<keyword evidence="3" id="KW-1185">Reference proteome</keyword>
<protein>
    <recommendedName>
        <fullName evidence="1">Rhodanese domain-containing protein</fullName>
    </recommendedName>
</protein>
<comment type="caution">
    <text evidence="2">The sequence shown here is derived from an EMBL/GenBank/DDBJ whole genome shotgun (WGS) entry which is preliminary data.</text>
</comment>
<dbReference type="Gene3D" id="3.40.250.10">
    <property type="entry name" value="Rhodanese-like domain"/>
    <property type="match status" value="1"/>
</dbReference>
<dbReference type="InterPro" id="IPR040503">
    <property type="entry name" value="TRHO_N"/>
</dbReference>
<dbReference type="Pfam" id="PF17773">
    <property type="entry name" value="UPF0176_N"/>
    <property type="match status" value="1"/>
</dbReference>
<organism evidence="2 3">
    <name type="scientific">Aphanomyces euteiches</name>
    <dbReference type="NCBI Taxonomy" id="100861"/>
    <lineage>
        <taxon>Eukaryota</taxon>
        <taxon>Sar</taxon>
        <taxon>Stramenopiles</taxon>
        <taxon>Oomycota</taxon>
        <taxon>Saprolegniomycetes</taxon>
        <taxon>Saprolegniales</taxon>
        <taxon>Verrucalvaceae</taxon>
        <taxon>Aphanomyces</taxon>
    </lineage>
</organism>
<dbReference type="PANTHER" id="PTHR43268:SF7">
    <property type="entry name" value="RHODANESE DOMAIN-CONTAINING PROTEIN"/>
    <property type="match status" value="1"/>
</dbReference>
<feature type="domain" description="Rhodanese" evidence="1">
    <location>
        <begin position="129"/>
        <end position="224"/>
    </location>
</feature>
<dbReference type="PANTHER" id="PTHR43268">
    <property type="entry name" value="THIOSULFATE SULFURTRANSFERASE/RHODANESE-LIKE DOMAIN-CONTAINING PROTEIN 2"/>
    <property type="match status" value="1"/>
</dbReference>
<dbReference type="CDD" id="cd01518">
    <property type="entry name" value="RHOD_YceA"/>
    <property type="match status" value="1"/>
</dbReference>
<gene>
    <name evidence="2" type="ORF">Ae201684_014647</name>
</gene>
<dbReference type="Proteomes" id="UP000481153">
    <property type="component" value="Unassembled WGS sequence"/>
</dbReference>
<proteinExistence type="inferred from homology"/>
<evidence type="ECO:0000259" key="1">
    <source>
        <dbReference type="PROSITE" id="PS50206"/>
    </source>
</evidence>
<dbReference type="EMBL" id="VJMJ01000198">
    <property type="protein sequence ID" value="KAF0727389.1"/>
    <property type="molecule type" value="Genomic_DNA"/>
</dbReference>
<evidence type="ECO:0000313" key="3">
    <source>
        <dbReference type="Proteomes" id="UP000481153"/>
    </source>
</evidence>
<dbReference type="Pfam" id="PF12368">
    <property type="entry name" value="Rhodanese_C"/>
    <property type="match status" value="1"/>
</dbReference>
<dbReference type="InterPro" id="IPR036873">
    <property type="entry name" value="Rhodanese-like_dom_sf"/>
</dbReference>
<dbReference type="HAMAP" id="MF_00469">
    <property type="entry name" value="TrhO"/>
    <property type="match status" value="1"/>
</dbReference>
<dbReference type="Gene3D" id="3.30.70.100">
    <property type="match status" value="1"/>
</dbReference>
<dbReference type="InterPro" id="IPR022111">
    <property type="entry name" value="Rhodanese_C"/>
</dbReference>
<dbReference type="SMART" id="SM00450">
    <property type="entry name" value="RHOD"/>
    <property type="match status" value="1"/>
</dbReference>
<evidence type="ECO:0000313" key="2">
    <source>
        <dbReference type="EMBL" id="KAF0727389.1"/>
    </source>
</evidence>
<sequence length="347" mass="38555">MPTTGPFQVVLYYRYVNLTEDEVEATIAFQQDLCASLGLSGRVRLSEEGINGTLGGTPESIQAYIDAMASQPFSDVDWKLSTADELPFNDLLIRRVKEIVSIELPDDECRVSDTGIHLKPEEFHAALESTANAAVIDVRNNYEFNIGHFKNAMNPSTRRFGQFPQWVRDHLEELQTKDSILMYCTGGIRCEKASAYLKHLGLSNVYQLQGGIHRYLEAFPDGGAFVGKNFVFDQRVAMSSSNDQVVGHCQGCDSAHDVISGIRCSYCRMHVMLCTACDDKLDRPLFCHDHEWMGQGTVDDLALKLAGLESKLTASIGPKEKGHRRSIRKQMDAIQASLDAIQKAVVA</sequence>